<feature type="transmembrane region" description="Helical" evidence="1">
    <location>
        <begin position="204"/>
        <end position="223"/>
    </location>
</feature>
<keyword evidence="1" id="KW-0812">Transmembrane</keyword>
<dbReference type="PROSITE" id="PS50895">
    <property type="entry name" value="SURF1"/>
    <property type="match status" value="1"/>
</dbReference>
<name>A0ABW3KFT3_9GAMM</name>
<sequence length="230" mass="25709">MLSIGKSGGLLVLTAVISLLMIVMGTWQLSRADEKRLLLLEWHQRHDLELTLNEALSIQAPFGYQLAVNGLFLAGGDVWLDNQIESGRVGYRLIRPLQTRHGLLAVDTGWWPANPDRRQLPVTKPLISNQSPAQLTGHLVRPYVVPLTLAEVSFNPSHPLVANLQPVELAQIWGESVLPFVLKVGAEQGDWKPVVMGPERHTGYAVQWFAMTLAVWLAAAWYYRRQHDGT</sequence>
<protein>
    <recommendedName>
        <fullName evidence="1">SURF1-like protein</fullName>
    </recommendedName>
</protein>
<dbReference type="EMBL" id="JBHTJS010000028">
    <property type="protein sequence ID" value="MFD1007858.1"/>
    <property type="molecule type" value="Genomic_DNA"/>
</dbReference>
<comment type="caution">
    <text evidence="2">The sequence shown here is derived from an EMBL/GenBank/DDBJ whole genome shotgun (WGS) entry which is preliminary data.</text>
</comment>
<evidence type="ECO:0000313" key="2">
    <source>
        <dbReference type="EMBL" id="MFD1007858.1"/>
    </source>
</evidence>
<dbReference type="Pfam" id="PF02104">
    <property type="entry name" value="SURF1"/>
    <property type="match status" value="1"/>
</dbReference>
<comment type="similarity">
    <text evidence="1">Belongs to the SURF1 family.</text>
</comment>
<keyword evidence="1" id="KW-0472">Membrane</keyword>
<accession>A0ABW3KFT3</accession>
<dbReference type="RefSeq" id="WP_379557850.1">
    <property type="nucleotide sequence ID" value="NZ_JBHTJS010000028.1"/>
</dbReference>
<keyword evidence="1" id="KW-1133">Transmembrane helix</keyword>
<keyword evidence="1" id="KW-1003">Cell membrane</keyword>
<comment type="caution">
    <text evidence="1">Lacks conserved residue(s) required for the propagation of feature annotation.</text>
</comment>
<keyword evidence="3" id="KW-1185">Reference proteome</keyword>
<evidence type="ECO:0000256" key="1">
    <source>
        <dbReference type="RuleBase" id="RU363076"/>
    </source>
</evidence>
<dbReference type="Proteomes" id="UP001597048">
    <property type="component" value="Unassembled WGS sequence"/>
</dbReference>
<dbReference type="InterPro" id="IPR002994">
    <property type="entry name" value="Surf1/Shy1"/>
</dbReference>
<organism evidence="2 3">
    <name type="scientific">Oceanisphaera ostreae</name>
    <dbReference type="NCBI Taxonomy" id="914151"/>
    <lineage>
        <taxon>Bacteria</taxon>
        <taxon>Pseudomonadati</taxon>
        <taxon>Pseudomonadota</taxon>
        <taxon>Gammaproteobacteria</taxon>
        <taxon>Aeromonadales</taxon>
        <taxon>Aeromonadaceae</taxon>
        <taxon>Oceanisphaera</taxon>
    </lineage>
</organism>
<dbReference type="CDD" id="cd06662">
    <property type="entry name" value="SURF1"/>
    <property type="match status" value="1"/>
</dbReference>
<comment type="subcellular location">
    <subcellularLocation>
        <location evidence="1">Cell membrane</location>
        <topology evidence="1">Multi-pass membrane protein</topology>
    </subcellularLocation>
</comment>
<reference evidence="3" key="1">
    <citation type="journal article" date="2019" name="Int. J. Syst. Evol. Microbiol.">
        <title>The Global Catalogue of Microorganisms (GCM) 10K type strain sequencing project: providing services to taxonomists for standard genome sequencing and annotation.</title>
        <authorList>
            <consortium name="The Broad Institute Genomics Platform"/>
            <consortium name="The Broad Institute Genome Sequencing Center for Infectious Disease"/>
            <person name="Wu L."/>
            <person name="Ma J."/>
        </authorList>
    </citation>
    <scope>NUCLEOTIDE SEQUENCE [LARGE SCALE GENOMIC DNA]</scope>
    <source>
        <strain evidence="3">CCUG 60525</strain>
    </source>
</reference>
<evidence type="ECO:0000313" key="3">
    <source>
        <dbReference type="Proteomes" id="UP001597048"/>
    </source>
</evidence>
<gene>
    <name evidence="2" type="ORF">ACFQ1C_06805</name>
</gene>
<proteinExistence type="inferred from homology"/>